<accession>A0A4Q8LN82</accession>
<organism evidence="2 3">
    <name type="scientific">Pseudoxanthomonas winnipegensis</name>
    <dbReference type="NCBI Taxonomy" id="2480810"/>
    <lineage>
        <taxon>Bacteria</taxon>
        <taxon>Pseudomonadati</taxon>
        <taxon>Pseudomonadota</taxon>
        <taxon>Gammaproteobacteria</taxon>
        <taxon>Lysobacterales</taxon>
        <taxon>Lysobacteraceae</taxon>
        <taxon>Pseudoxanthomonas</taxon>
    </lineage>
</organism>
<proteinExistence type="predicted"/>
<reference evidence="2 3" key="1">
    <citation type="submission" date="2019-02" db="EMBL/GenBank/DDBJ databases">
        <title>WGS of Pseudoxanthomonas species novum from clinical isolates.</title>
        <authorList>
            <person name="Bernier A.-M."/>
            <person name="Bernard K."/>
            <person name="Vachon A."/>
        </authorList>
    </citation>
    <scope>NUCLEOTIDE SEQUENCE [LARGE SCALE GENOMIC DNA]</scope>
    <source>
        <strain evidence="2 3">NML140781</strain>
    </source>
</reference>
<dbReference type="EMBL" id="SHMF01000006">
    <property type="protein sequence ID" value="TAA31717.1"/>
    <property type="molecule type" value="Genomic_DNA"/>
</dbReference>
<dbReference type="RefSeq" id="WP_130524847.1">
    <property type="nucleotide sequence ID" value="NZ_SHLZ01000007.1"/>
</dbReference>
<evidence type="ECO:0000256" key="1">
    <source>
        <dbReference type="SAM" id="Phobius"/>
    </source>
</evidence>
<comment type="caution">
    <text evidence="2">The sequence shown here is derived from an EMBL/GenBank/DDBJ whole genome shotgun (WGS) entry which is preliminary data.</text>
</comment>
<sequence length="215" mass="24287">MIKIDWNATAACVQAAGSIVAIVAAFWVGSNQSKQAEKLYKSRLDQDELERRDQERRFAVYLAALFTDSSIVAADKAELLARAEFHEGKDVVLGEQIQSDFVEFLDLLSVEWEFSKPHIVELVSRLPNDCCIKVYNAIRTANFIVARFSSLKRIALMGHMTDKLAIASTRECGEWFETMRSRCLEATHALQVHYKFTVDLLDPPQDEAEKESPGN</sequence>
<feature type="transmembrane region" description="Helical" evidence="1">
    <location>
        <begin position="6"/>
        <end position="28"/>
    </location>
</feature>
<evidence type="ECO:0000313" key="3">
    <source>
        <dbReference type="Proteomes" id="UP000292087"/>
    </source>
</evidence>
<name>A0A4Q8LN82_9GAMM</name>
<protein>
    <recommendedName>
        <fullName evidence="4">DUF4760 domain-containing protein</fullName>
    </recommendedName>
</protein>
<dbReference type="AlphaFoldDB" id="A0A4Q8LN82"/>
<keyword evidence="1" id="KW-1133">Transmembrane helix</keyword>
<evidence type="ECO:0008006" key="4">
    <source>
        <dbReference type="Google" id="ProtNLM"/>
    </source>
</evidence>
<keyword evidence="1" id="KW-0812">Transmembrane</keyword>
<gene>
    <name evidence="2" type="ORF">EA656_17975</name>
</gene>
<dbReference type="Proteomes" id="UP000292087">
    <property type="component" value="Unassembled WGS sequence"/>
</dbReference>
<keyword evidence="1" id="KW-0472">Membrane</keyword>
<evidence type="ECO:0000313" key="2">
    <source>
        <dbReference type="EMBL" id="TAA31717.1"/>
    </source>
</evidence>